<protein>
    <recommendedName>
        <fullName evidence="4">Small hydrophobic protein</fullName>
    </recommendedName>
</protein>
<dbReference type="RefSeq" id="WP_170304891.1">
    <property type="nucleotide sequence ID" value="NZ_BAAAMZ010000032.1"/>
</dbReference>
<dbReference type="Proteomes" id="UP000317940">
    <property type="component" value="Unassembled WGS sequence"/>
</dbReference>
<gene>
    <name evidence="2" type="ORF">FHX73_112357</name>
</gene>
<dbReference type="InterPro" id="IPR046129">
    <property type="entry name" value="DUF6126"/>
</dbReference>
<evidence type="ECO:0000313" key="2">
    <source>
        <dbReference type="EMBL" id="TWF98541.1"/>
    </source>
</evidence>
<sequence length="50" mass="5775">MAVQRVQYAPTTDGGKRTDRRVAFRLFVYMAAAHLFGAFLFLLFWLGAHR</sequence>
<keyword evidence="1" id="KW-0812">Transmembrane</keyword>
<keyword evidence="1" id="KW-1133">Transmembrane helix</keyword>
<evidence type="ECO:0008006" key="4">
    <source>
        <dbReference type="Google" id="ProtNLM"/>
    </source>
</evidence>
<dbReference type="Pfam" id="PF19621">
    <property type="entry name" value="DUF6126"/>
    <property type="match status" value="1"/>
</dbReference>
<evidence type="ECO:0000256" key="1">
    <source>
        <dbReference type="SAM" id="Phobius"/>
    </source>
</evidence>
<keyword evidence="3" id="KW-1185">Reference proteome</keyword>
<proteinExistence type="predicted"/>
<name>A0A561UGQ7_9ACTN</name>
<reference evidence="2 3" key="1">
    <citation type="submission" date="2019-06" db="EMBL/GenBank/DDBJ databases">
        <title>Sequencing the genomes of 1000 actinobacteria strains.</title>
        <authorList>
            <person name="Klenk H.-P."/>
        </authorList>
    </citation>
    <scope>NUCLEOTIDE SEQUENCE [LARGE SCALE GENOMIC DNA]</scope>
    <source>
        <strain evidence="2 3">DSM 44826</strain>
    </source>
</reference>
<evidence type="ECO:0000313" key="3">
    <source>
        <dbReference type="Proteomes" id="UP000317940"/>
    </source>
</evidence>
<feature type="transmembrane region" description="Helical" evidence="1">
    <location>
        <begin position="26"/>
        <end position="48"/>
    </location>
</feature>
<accession>A0A561UGQ7</accession>
<comment type="caution">
    <text evidence="2">The sequence shown here is derived from an EMBL/GenBank/DDBJ whole genome shotgun (WGS) entry which is preliminary data.</text>
</comment>
<dbReference type="AlphaFoldDB" id="A0A561UGQ7"/>
<organism evidence="2 3">
    <name type="scientific">Kitasatospora viridis</name>
    <dbReference type="NCBI Taxonomy" id="281105"/>
    <lineage>
        <taxon>Bacteria</taxon>
        <taxon>Bacillati</taxon>
        <taxon>Actinomycetota</taxon>
        <taxon>Actinomycetes</taxon>
        <taxon>Kitasatosporales</taxon>
        <taxon>Streptomycetaceae</taxon>
        <taxon>Kitasatospora</taxon>
    </lineage>
</organism>
<keyword evidence="1" id="KW-0472">Membrane</keyword>
<dbReference type="EMBL" id="VIWT01000001">
    <property type="protein sequence ID" value="TWF98541.1"/>
    <property type="molecule type" value="Genomic_DNA"/>
</dbReference>